<accession>A0ABT7KLN6</accession>
<feature type="chain" id="PRO_5045801557" evidence="2">
    <location>
        <begin position="21"/>
        <end position="194"/>
    </location>
</feature>
<evidence type="ECO:0000256" key="2">
    <source>
        <dbReference type="SAM" id="SignalP"/>
    </source>
</evidence>
<evidence type="ECO:0000313" key="4">
    <source>
        <dbReference type="Proteomes" id="UP001172630"/>
    </source>
</evidence>
<keyword evidence="1" id="KW-0812">Transmembrane</keyword>
<sequence>MKRVLSLATPLIAVATPAFAHVGIGSTGSFAAGVAHPLTGLDHVSVMIAVGLWAALKGGRALWVWPAAFVGVMLIGGALGMAHVPLPFVEPAILASVIAIGILVALAVDLSALAGAGVVGLFALFHGHAHGSEVAETFGGFAYMAGFALATATLHLVGIGLALGLARTPLRGLVRTGGIVCTLVGVGLFAGVLQ</sequence>
<keyword evidence="1" id="KW-1133">Transmembrane helix</keyword>
<organism evidence="3 4">
    <name type="scientific">Rhizobium calliandrae</name>
    <dbReference type="NCBI Taxonomy" id="1312182"/>
    <lineage>
        <taxon>Bacteria</taxon>
        <taxon>Pseudomonadati</taxon>
        <taxon>Pseudomonadota</taxon>
        <taxon>Alphaproteobacteria</taxon>
        <taxon>Hyphomicrobiales</taxon>
        <taxon>Rhizobiaceae</taxon>
        <taxon>Rhizobium/Agrobacterium group</taxon>
        <taxon>Rhizobium</taxon>
    </lineage>
</organism>
<keyword evidence="1" id="KW-0472">Membrane</keyword>
<comment type="caution">
    <text evidence="3">The sequence shown here is derived from an EMBL/GenBank/DDBJ whole genome shotgun (WGS) entry which is preliminary data.</text>
</comment>
<dbReference type="EMBL" id="JARFYN010000054">
    <property type="protein sequence ID" value="MDL2409558.1"/>
    <property type="molecule type" value="Genomic_DNA"/>
</dbReference>
<feature type="transmembrane region" description="Helical" evidence="1">
    <location>
        <begin position="30"/>
        <end position="56"/>
    </location>
</feature>
<feature type="signal peptide" evidence="2">
    <location>
        <begin position="1"/>
        <end position="20"/>
    </location>
</feature>
<reference evidence="3" key="1">
    <citation type="submission" date="2023-06" db="EMBL/GenBank/DDBJ databases">
        <title>Phylogenetic Diversity of Rhizobium strains.</title>
        <authorList>
            <person name="Moura F.T."/>
            <person name="Helene L.C.F."/>
            <person name="Hungria M."/>
        </authorList>
    </citation>
    <scope>NUCLEOTIDE SEQUENCE</scope>
    <source>
        <strain evidence="3">CCGE524</strain>
    </source>
</reference>
<keyword evidence="2" id="KW-0732">Signal</keyword>
<evidence type="ECO:0000313" key="3">
    <source>
        <dbReference type="EMBL" id="MDL2409558.1"/>
    </source>
</evidence>
<keyword evidence="4" id="KW-1185">Reference proteome</keyword>
<evidence type="ECO:0000256" key="1">
    <source>
        <dbReference type="SAM" id="Phobius"/>
    </source>
</evidence>
<feature type="transmembrane region" description="Helical" evidence="1">
    <location>
        <begin position="92"/>
        <end position="125"/>
    </location>
</feature>
<dbReference type="Proteomes" id="UP001172630">
    <property type="component" value="Unassembled WGS sequence"/>
</dbReference>
<feature type="transmembrane region" description="Helical" evidence="1">
    <location>
        <begin position="172"/>
        <end position="193"/>
    </location>
</feature>
<proteinExistence type="predicted"/>
<dbReference type="RefSeq" id="WP_285883146.1">
    <property type="nucleotide sequence ID" value="NZ_JARFYN010000054.1"/>
</dbReference>
<dbReference type="Pfam" id="PF04955">
    <property type="entry name" value="HupE_UreJ"/>
    <property type="match status" value="1"/>
</dbReference>
<name>A0ABT7KLN6_9HYPH</name>
<feature type="transmembrane region" description="Helical" evidence="1">
    <location>
        <begin position="63"/>
        <end position="86"/>
    </location>
</feature>
<protein>
    <submittedName>
        <fullName evidence="3">HupE/UreJ family protein</fullName>
    </submittedName>
</protein>
<dbReference type="PIRSF" id="PIRSF016919">
    <property type="entry name" value="HupE_UreJ"/>
    <property type="match status" value="1"/>
</dbReference>
<gene>
    <name evidence="3" type="ORF">PY650_28800</name>
</gene>
<dbReference type="InterPro" id="IPR007038">
    <property type="entry name" value="HupE_UreJ"/>
</dbReference>
<feature type="transmembrane region" description="Helical" evidence="1">
    <location>
        <begin position="137"/>
        <end position="166"/>
    </location>
</feature>